<name>A0AAD3HET0_9STRA</name>
<dbReference type="InterPro" id="IPR000757">
    <property type="entry name" value="Beta-glucanase-like"/>
</dbReference>
<evidence type="ECO:0000256" key="2">
    <source>
        <dbReference type="ARBA" id="ARBA00022801"/>
    </source>
</evidence>
<feature type="signal peptide" evidence="4">
    <location>
        <begin position="1"/>
        <end position="20"/>
    </location>
</feature>
<dbReference type="GO" id="GO:0004553">
    <property type="term" value="F:hydrolase activity, hydrolyzing O-glycosyl compounds"/>
    <property type="evidence" value="ECO:0007669"/>
    <property type="project" value="InterPro"/>
</dbReference>
<dbReference type="AlphaFoldDB" id="A0AAD3HET0"/>
<dbReference type="Pfam" id="PF00722">
    <property type="entry name" value="Glyco_hydro_16"/>
    <property type="match status" value="1"/>
</dbReference>
<gene>
    <name evidence="6" type="ORF">CTEN210_16824</name>
</gene>
<proteinExistence type="predicted"/>
<keyword evidence="7" id="KW-1185">Reference proteome</keyword>
<keyword evidence="3" id="KW-0326">Glycosidase</keyword>
<feature type="domain" description="GH16" evidence="5">
    <location>
        <begin position="263"/>
        <end position="524"/>
    </location>
</feature>
<dbReference type="PANTHER" id="PTHR10963:SF22">
    <property type="entry name" value="GLYCOSIDASE CRH2-RELATED"/>
    <property type="match status" value="1"/>
</dbReference>
<evidence type="ECO:0000256" key="4">
    <source>
        <dbReference type="SAM" id="SignalP"/>
    </source>
</evidence>
<dbReference type="Gene3D" id="2.60.120.200">
    <property type="match status" value="1"/>
</dbReference>
<evidence type="ECO:0000313" key="6">
    <source>
        <dbReference type="EMBL" id="GFH60348.1"/>
    </source>
</evidence>
<organism evidence="6 7">
    <name type="scientific">Chaetoceros tenuissimus</name>
    <dbReference type="NCBI Taxonomy" id="426638"/>
    <lineage>
        <taxon>Eukaryota</taxon>
        <taxon>Sar</taxon>
        <taxon>Stramenopiles</taxon>
        <taxon>Ochrophyta</taxon>
        <taxon>Bacillariophyta</taxon>
        <taxon>Coscinodiscophyceae</taxon>
        <taxon>Chaetocerotophycidae</taxon>
        <taxon>Chaetocerotales</taxon>
        <taxon>Chaetocerotaceae</taxon>
        <taxon>Chaetoceros</taxon>
    </lineage>
</organism>
<keyword evidence="2" id="KW-0378">Hydrolase</keyword>
<dbReference type="PANTHER" id="PTHR10963">
    <property type="entry name" value="GLYCOSYL HYDROLASE-RELATED"/>
    <property type="match status" value="1"/>
</dbReference>
<evidence type="ECO:0000259" key="5">
    <source>
        <dbReference type="PROSITE" id="PS51762"/>
    </source>
</evidence>
<evidence type="ECO:0000313" key="7">
    <source>
        <dbReference type="Proteomes" id="UP001054902"/>
    </source>
</evidence>
<comment type="caution">
    <text evidence="6">The sequence shown here is derived from an EMBL/GenBank/DDBJ whole genome shotgun (WGS) entry which is preliminary data.</text>
</comment>
<accession>A0AAD3HET0</accession>
<evidence type="ECO:0000256" key="1">
    <source>
        <dbReference type="ARBA" id="ARBA00022729"/>
    </source>
</evidence>
<dbReference type="InterPro" id="IPR050546">
    <property type="entry name" value="Glycosyl_Hydrlase_16"/>
</dbReference>
<dbReference type="EMBL" id="BLLK01000069">
    <property type="protein sequence ID" value="GFH60348.1"/>
    <property type="molecule type" value="Genomic_DNA"/>
</dbReference>
<sequence length="759" mass="83010">MKGVLFTAWLFSLGTISVDAHGWVEKVESIYGEGSSRIGMNSKSDSYLQRYFCPLSSLDECQPDPKHNIVLDEDSLRPCRADKVSNPKATVKPGTDLTLHWAGNGHVGNGQSDGTCVTVKVAPFEADPAMSSFSGIDGAECLDFWITAEDGSQQPQGTIKIPDTLAQGSYTLLWYWNFTEFWYSSCIDILVDEGLPTASPTKSELDDDIVQDYLHNGCADIADSTQFCQKYTTIPESYCMTEKDECGRSICYGVADFLFPCPLCPPGCPVPKAFYDDFSNGLDETKWLIAHKSWGGGKNGFTNGGVVAENVMADASAGTVTFKAHGNFYSGDVMGINKDLTRQTTGVRTGGAIATRQYLGAGSYEVKMKAAGKLGVCSAIWTFFYNDDEYYSGQPIQNHEIDIELPGRPGAAAVDINFSQALLNTWTGEIESLYETGYTTLPKAVDDGVFHIWRFDWHTDPNDRRVDFYLDGEYLRTMRNDNIPFYAGRLWLGAWFPHAWAGIPDFVEEEMVIDYVKFTPFNELYECPTESYPDFGWAPGTDFTLGQEHEICNSVPSSPVSSPVSSPISVPSSPVSSPISTPVSSPVSSPVSGPSPTDVTLYLEYGCKDLPAAFCQGYISGSYCKDWNEDSCGRSICQGDTHDSLNSCGSETSIYFSDGCNVFGDQMDAFCGSYNQGYCKSWQQDSCGRSICHGDDYSALDACEQGPIDPVEVYKNDGCASLPSTFCSGYNGNYCKDYKTDSCGRSVCHGDSFSSLNSC</sequence>
<reference evidence="6 7" key="1">
    <citation type="journal article" date="2021" name="Sci. Rep.">
        <title>The genome of the diatom Chaetoceros tenuissimus carries an ancient integrated fragment of an extant virus.</title>
        <authorList>
            <person name="Hongo Y."/>
            <person name="Kimura K."/>
            <person name="Takaki Y."/>
            <person name="Yoshida Y."/>
            <person name="Baba S."/>
            <person name="Kobayashi G."/>
            <person name="Nagasaki K."/>
            <person name="Hano T."/>
            <person name="Tomaru Y."/>
        </authorList>
    </citation>
    <scope>NUCLEOTIDE SEQUENCE [LARGE SCALE GENOMIC DNA]</scope>
    <source>
        <strain evidence="6 7">NIES-3715</strain>
    </source>
</reference>
<protein>
    <recommendedName>
        <fullName evidence="5">GH16 domain-containing protein</fullName>
    </recommendedName>
</protein>
<feature type="chain" id="PRO_5042046814" description="GH16 domain-containing protein" evidence="4">
    <location>
        <begin position="21"/>
        <end position="759"/>
    </location>
</feature>
<dbReference type="PROSITE" id="PS51762">
    <property type="entry name" value="GH16_2"/>
    <property type="match status" value="1"/>
</dbReference>
<dbReference type="GO" id="GO:0005975">
    <property type="term" value="P:carbohydrate metabolic process"/>
    <property type="evidence" value="ECO:0007669"/>
    <property type="project" value="InterPro"/>
</dbReference>
<dbReference type="Proteomes" id="UP001054902">
    <property type="component" value="Unassembled WGS sequence"/>
</dbReference>
<dbReference type="SUPFAM" id="SSF49899">
    <property type="entry name" value="Concanavalin A-like lectins/glucanases"/>
    <property type="match status" value="1"/>
</dbReference>
<evidence type="ECO:0000256" key="3">
    <source>
        <dbReference type="ARBA" id="ARBA00023295"/>
    </source>
</evidence>
<dbReference type="CDD" id="cd00413">
    <property type="entry name" value="Glyco_hydrolase_16"/>
    <property type="match status" value="1"/>
</dbReference>
<keyword evidence="1 4" id="KW-0732">Signal</keyword>
<dbReference type="InterPro" id="IPR013320">
    <property type="entry name" value="ConA-like_dom_sf"/>
</dbReference>